<evidence type="ECO:0000313" key="1">
    <source>
        <dbReference type="EMBL" id="MFC3812730.1"/>
    </source>
</evidence>
<keyword evidence="2" id="KW-1185">Reference proteome</keyword>
<proteinExistence type="predicted"/>
<accession>A0ABV7Z0I4</accession>
<dbReference type="NCBIfam" id="NF045639">
    <property type="entry name" value="GCX_COOH"/>
    <property type="match status" value="1"/>
</dbReference>
<dbReference type="Proteomes" id="UP001595616">
    <property type="component" value="Unassembled WGS sequence"/>
</dbReference>
<dbReference type="EMBL" id="JBHRYQ010000001">
    <property type="protein sequence ID" value="MFC3812730.1"/>
    <property type="molecule type" value="Genomic_DNA"/>
</dbReference>
<protein>
    <submittedName>
        <fullName evidence="1">3-coathanger stack domain-containing protein</fullName>
    </submittedName>
</protein>
<name>A0ABV7Z0I4_9BACT</name>
<gene>
    <name evidence="1" type="ORF">ACFOOI_18855</name>
</gene>
<reference evidence="2" key="1">
    <citation type="journal article" date="2019" name="Int. J. Syst. Evol. Microbiol.">
        <title>The Global Catalogue of Microorganisms (GCM) 10K type strain sequencing project: providing services to taxonomists for standard genome sequencing and annotation.</title>
        <authorList>
            <consortium name="The Broad Institute Genomics Platform"/>
            <consortium name="The Broad Institute Genome Sequencing Center for Infectious Disease"/>
            <person name="Wu L."/>
            <person name="Ma J."/>
        </authorList>
    </citation>
    <scope>NUCLEOTIDE SEQUENCE [LARGE SCALE GENOMIC DNA]</scope>
    <source>
        <strain evidence="2">CECT 7956</strain>
    </source>
</reference>
<comment type="caution">
    <text evidence="1">The sequence shown here is derived from an EMBL/GenBank/DDBJ whole genome shotgun (WGS) entry which is preliminary data.</text>
</comment>
<sequence>MKRVYKYLLIVFGLISFSTFGQSVSLTKIPTPAFTGYQNSSPNVYALKFTAVSGTSNLKKIIFSTSSEAGSYTSADVSSFSLGVAASPTANINYNLAPAVTSTGNGEFLEFNVDPSFYTYFTVSPGEERYLYLRASIKPTATVGHTIRINGMSNPAVAEFLPLGTTFTNPNIDNAGIATIASKSIKLETTIIPTSNMFPSVSSHIYTMKVTSTGGDHKIKSFNFPFTGTLPASELSTSVQLLQNTVNDISTATNAIPIYCSASTTISIGGGSINNILINNGACSIYWPTVGDGETKYFFLKVTPKSTALTASTYITNANSNPPSIITEEPAVIPINLQSGTGTQTIVQPSLTLSTETLAATNVYKNESPILYKLKIDPSTSNAVLNSLSFKTRGTYLPADISNFRIAYGTVSDITSLLGPGATRTAASGPNIENVSFTGINLTIMAGTPTYIYVLGKISSTATVGRLIKINGSTDPITTTFTTAGAAIDNFQTDGAGSRSIITSNITLTPLAVPATNIVKGSTKNVIYKAKISNLNPAVNLNSISFLTSGTYATGDFTNFRLSITNSDDVNLIPTYYYHNLNTTPTSNGESVTFTSTLGSTFANSISITGDKYLWITADASPSATNNNTIKINASSNPLTLTFFENPNISLIPEMPSDIAGTQTIKDVPLILSSLPTPAANVYQGEYGNPLYILKVESPSLPATISSITIQNTGTITGSPWYGPDMSGFFLFYNTINDFNTATFLAGSWRNQNPYLATNSLFFYSFDSSPIIAAGQSGYFFLIARAKGTGVVGHNFKIDGSSNPTTIELPNGGIPSITNNQTDVGGLQTIIARTVTPTPVVTTSSATYCSGNSPAGVTLTGTNCPSPSQTAWFEGGSSVAFASSNGSIVVTPTATTTYTTMCAGTGYTSAVSNSVTISPVIINQPTSLIASPTTSPSPGSPITLTANGCAGQSVIWDDLSSVNPRIVSPSSSSSYTFRCFNSPCTSSGQGSYTINIGPCPMTLTLASTADDIGSGTLLKTASANAGGNISATNKINGTADVKYTARAINLLPGFLAETNKVFLATPGGCN</sequence>
<evidence type="ECO:0000313" key="2">
    <source>
        <dbReference type="Proteomes" id="UP001595616"/>
    </source>
</evidence>
<dbReference type="InterPro" id="IPR055015">
    <property type="entry name" value="GCX_COOH"/>
</dbReference>
<organism evidence="1 2">
    <name type="scientific">Lacihabitans lacunae</name>
    <dbReference type="NCBI Taxonomy" id="1028214"/>
    <lineage>
        <taxon>Bacteria</taxon>
        <taxon>Pseudomonadati</taxon>
        <taxon>Bacteroidota</taxon>
        <taxon>Cytophagia</taxon>
        <taxon>Cytophagales</taxon>
        <taxon>Leadbetterellaceae</taxon>
        <taxon>Lacihabitans</taxon>
    </lineage>
</organism>
<dbReference type="RefSeq" id="WP_379839623.1">
    <property type="nucleotide sequence ID" value="NZ_JBHRYQ010000001.1"/>
</dbReference>